<dbReference type="AlphaFoldDB" id="V2WV06"/>
<organism evidence="3 4">
    <name type="scientific">Moniliophthora roreri (strain MCA 2997)</name>
    <name type="common">Cocoa frosty pod rot fungus</name>
    <name type="synonym">Crinipellis roreri</name>
    <dbReference type="NCBI Taxonomy" id="1381753"/>
    <lineage>
        <taxon>Eukaryota</taxon>
        <taxon>Fungi</taxon>
        <taxon>Dikarya</taxon>
        <taxon>Basidiomycota</taxon>
        <taxon>Agaricomycotina</taxon>
        <taxon>Agaricomycetes</taxon>
        <taxon>Agaricomycetidae</taxon>
        <taxon>Agaricales</taxon>
        <taxon>Marasmiineae</taxon>
        <taxon>Marasmiaceae</taxon>
        <taxon>Moniliophthora</taxon>
    </lineage>
</organism>
<dbReference type="EMBL" id="AWSO01000421">
    <property type="protein sequence ID" value="ESK90663.1"/>
    <property type="molecule type" value="Genomic_DNA"/>
</dbReference>
<feature type="transmembrane region" description="Helical" evidence="1">
    <location>
        <begin position="180"/>
        <end position="202"/>
    </location>
</feature>
<evidence type="ECO:0000313" key="3">
    <source>
        <dbReference type="EMBL" id="ESK90663.1"/>
    </source>
</evidence>
<dbReference type="Proteomes" id="UP000017559">
    <property type="component" value="Unassembled WGS sequence"/>
</dbReference>
<feature type="transmembrane region" description="Helical" evidence="1">
    <location>
        <begin position="34"/>
        <end position="55"/>
    </location>
</feature>
<evidence type="ECO:0000256" key="1">
    <source>
        <dbReference type="SAM" id="Phobius"/>
    </source>
</evidence>
<accession>V2WV06</accession>
<dbReference type="PANTHER" id="PTHR40465:SF1">
    <property type="entry name" value="DUF6534 DOMAIN-CONTAINING PROTEIN"/>
    <property type="match status" value="1"/>
</dbReference>
<protein>
    <recommendedName>
        <fullName evidence="2">DUF6534 domain-containing protein</fullName>
    </recommendedName>
</protein>
<comment type="caution">
    <text evidence="3">The sequence shown here is derived from an EMBL/GenBank/DDBJ whole genome shotgun (WGS) entry which is preliminary data.</text>
</comment>
<feature type="transmembrane region" description="Helical" evidence="1">
    <location>
        <begin position="67"/>
        <end position="87"/>
    </location>
</feature>
<feature type="transmembrane region" description="Helical" evidence="1">
    <location>
        <begin position="249"/>
        <end position="269"/>
    </location>
</feature>
<dbReference type="STRING" id="1381753.V2WV06"/>
<dbReference type="HOGENOM" id="CLU_046025_1_0_1"/>
<keyword evidence="1" id="KW-0812">Transmembrane</keyword>
<feature type="transmembrane region" description="Helical" evidence="1">
    <location>
        <begin position="223"/>
        <end position="243"/>
    </location>
</feature>
<dbReference type="KEGG" id="mrr:Moror_4169"/>
<name>V2WV06_MONRO</name>
<evidence type="ECO:0000259" key="2">
    <source>
        <dbReference type="Pfam" id="PF20152"/>
    </source>
</evidence>
<feature type="transmembrane region" description="Helical" evidence="1">
    <location>
        <begin position="139"/>
        <end position="160"/>
    </location>
</feature>
<keyword evidence="1" id="KW-0472">Membrane</keyword>
<dbReference type="OrthoDB" id="2864380at2759"/>
<gene>
    <name evidence="3" type="ORF">Moror_4169</name>
</gene>
<sequence>MPSVSFAQAASSPSSTGLSSFALGIDLSDNYDPLYYGFIITSILFGITIVQAWIYVLSNKDPWHLRLLVAILFLGDLCTTVLINNLIHDFFIVHFGNLLQFTVVPSVVVAELIVTGLIMSTVELFFASRIYMLGRVHRVVPISIVACSILALVPTFVGAAEQFKNQSFGHFASRTVMIEYGIASSLSTLADILASGALSWSLKDSRTGFKQTDTLLQRLFQYFVARGLLVAVIHLCFTITYLIDPLNLNWVPFHLSLSKLYVITIISLLNSRSSRNEPEEHRIVDSFGSGSQGRFAHGYQGKGVTVSTSTTVLSDDVIDIGKFTR</sequence>
<keyword evidence="4" id="KW-1185">Reference proteome</keyword>
<dbReference type="PANTHER" id="PTHR40465">
    <property type="entry name" value="CHROMOSOME 1, WHOLE GENOME SHOTGUN SEQUENCE"/>
    <property type="match status" value="1"/>
</dbReference>
<proteinExistence type="predicted"/>
<feature type="transmembrane region" description="Helical" evidence="1">
    <location>
        <begin position="107"/>
        <end position="127"/>
    </location>
</feature>
<dbReference type="InterPro" id="IPR045339">
    <property type="entry name" value="DUF6534"/>
</dbReference>
<evidence type="ECO:0000313" key="4">
    <source>
        <dbReference type="Proteomes" id="UP000017559"/>
    </source>
</evidence>
<feature type="domain" description="DUF6534" evidence="2">
    <location>
        <begin position="187"/>
        <end position="274"/>
    </location>
</feature>
<keyword evidence="1" id="KW-1133">Transmembrane helix</keyword>
<dbReference type="Pfam" id="PF20152">
    <property type="entry name" value="DUF6534"/>
    <property type="match status" value="1"/>
</dbReference>
<reference evidence="3 4" key="1">
    <citation type="journal article" date="2014" name="BMC Genomics">
        <title>Genome and secretome analysis of the hemibiotrophic fungal pathogen, Moniliophthora roreri, which causes frosty pod rot disease of cacao: mechanisms of the biotrophic and necrotrophic phases.</title>
        <authorList>
            <person name="Meinhardt L.W."/>
            <person name="Costa G.G.L."/>
            <person name="Thomazella D.P.T."/>
            <person name="Teixeira P.J.P.L."/>
            <person name="Carazzolle M.F."/>
            <person name="Schuster S.C."/>
            <person name="Carlson J.E."/>
            <person name="Guiltinan M.J."/>
            <person name="Mieczkowski P."/>
            <person name="Farmer A."/>
            <person name="Ramaraj T."/>
            <person name="Crozier J."/>
            <person name="Davis R.E."/>
            <person name="Shao J."/>
            <person name="Melnick R.L."/>
            <person name="Pereira G.A.G."/>
            <person name="Bailey B.A."/>
        </authorList>
    </citation>
    <scope>NUCLEOTIDE SEQUENCE [LARGE SCALE GENOMIC DNA]</scope>
    <source>
        <strain evidence="3 4">MCA 2997</strain>
    </source>
</reference>